<gene>
    <name evidence="5" type="ORF">M8523_18255</name>
</gene>
<accession>A0AA41YWP4</accession>
<dbReference type="InterPro" id="IPR002937">
    <property type="entry name" value="Amino_oxidase"/>
</dbReference>
<evidence type="ECO:0000256" key="2">
    <source>
        <dbReference type="ARBA" id="ARBA00038825"/>
    </source>
</evidence>
<comment type="subunit">
    <text evidence="2">Interacts with COX5B; this interaction may contribute to localize PYROXD2 to the inner face of the inner mitochondrial membrane.</text>
</comment>
<dbReference type="AlphaFoldDB" id="A0AA41YWP4"/>
<keyword evidence="6" id="KW-1185">Reference proteome</keyword>
<dbReference type="InterPro" id="IPR036188">
    <property type="entry name" value="FAD/NAD-bd_sf"/>
</dbReference>
<dbReference type="Proteomes" id="UP001165667">
    <property type="component" value="Unassembled WGS sequence"/>
</dbReference>
<name>A0AA41YWP4_9HYPH</name>
<evidence type="ECO:0000259" key="4">
    <source>
        <dbReference type="Pfam" id="PF01593"/>
    </source>
</evidence>
<dbReference type="RefSeq" id="WP_282586335.1">
    <property type="nucleotide sequence ID" value="NZ_JAMOIM010000012.1"/>
</dbReference>
<dbReference type="EMBL" id="JAMOIM010000012">
    <property type="protein sequence ID" value="MCW6509966.1"/>
    <property type="molecule type" value="Genomic_DNA"/>
</dbReference>
<evidence type="ECO:0000313" key="6">
    <source>
        <dbReference type="Proteomes" id="UP001165667"/>
    </source>
</evidence>
<sequence length="522" mass="55715">MTYDAIVIGAGHNGLAAAVHLATRGWKVAVFEAAKQPGGAIKTAEVTRPGFRHDLYAMNLSLFAGSPFFASHKEGLLRHGLAFVPAPDSFATAFPDGTWLGVSQDLETTASRIAALSQKDATAWRAMAAGFAADAPHIFAVLGSPMPSRRAMQAVWGAFRAKGMAGLGELARLLVASPRDFLDRHFESPKLKAMMAMWGLHLDFPPDAAGGALFPYLESMACQSFGMVIGHGGADTIVKALTGYLRERGGEVHLEAPIVEILRTGKAATGVRLADGRTVTARRAVIANVHPGRVFGQLLPGTDHAAYRTKLDGFKPGPATMMIHYALSRLPEWAAGGALKRFAYVHLAPDFAAMTRVYDQAKAGLLPEAPGLVVGQPTALDPSRAPEGQHVLWVQVRVLPATILGDAAGEIEDTDWGLVKDRYADRVEALIERYAPGFRTTVRGRAVLSPADLERDNPNLVGGDSLSGSHHLDQNFMFRPVFGWSRYKTPVEKLFLVGASTWPGAGVGAGSGFILAKMLAGR</sequence>
<dbReference type="PANTHER" id="PTHR10668">
    <property type="entry name" value="PHYTOENE DEHYDROGENASE"/>
    <property type="match status" value="1"/>
</dbReference>
<protein>
    <recommendedName>
        <fullName evidence="3">Pyridine nucleotide-disulfide oxidoreductase domain-containing protein 2</fullName>
    </recommendedName>
</protein>
<organism evidence="5 6">
    <name type="scientific">Lichenifustis flavocetrariae</name>
    <dbReference type="NCBI Taxonomy" id="2949735"/>
    <lineage>
        <taxon>Bacteria</taxon>
        <taxon>Pseudomonadati</taxon>
        <taxon>Pseudomonadota</taxon>
        <taxon>Alphaproteobacteria</taxon>
        <taxon>Hyphomicrobiales</taxon>
        <taxon>Lichenihabitantaceae</taxon>
        <taxon>Lichenifustis</taxon>
    </lineage>
</organism>
<dbReference type="SUPFAM" id="SSF51905">
    <property type="entry name" value="FAD/NAD(P)-binding domain"/>
    <property type="match status" value="1"/>
</dbReference>
<comment type="function">
    <text evidence="1">Probable oxidoreductase that may play a role as regulator of mitochondrial function.</text>
</comment>
<dbReference type="PRINTS" id="PR00411">
    <property type="entry name" value="PNDRDTASEI"/>
</dbReference>
<evidence type="ECO:0000256" key="1">
    <source>
        <dbReference type="ARBA" id="ARBA00037217"/>
    </source>
</evidence>
<proteinExistence type="predicted"/>
<feature type="domain" description="Amine oxidase" evidence="4">
    <location>
        <begin position="14"/>
        <end position="425"/>
    </location>
</feature>
<evidence type="ECO:0000256" key="3">
    <source>
        <dbReference type="ARBA" id="ARBA00040298"/>
    </source>
</evidence>
<dbReference type="Pfam" id="PF01593">
    <property type="entry name" value="Amino_oxidase"/>
    <property type="match status" value="1"/>
</dbReference>
<dbReference type="Gene3D" id="3.50.50.60">
    <property type="entry name" value="FAD/NAD(P)-binding domain"/>
    <property type="match status" value="2"/>
</dbReference>
<comment type="caution">
    <text evidence="5">The sequence shown here is derived from an EMBL/GenBank/DDBJ whole genome shotgun (WGS) entry which is preliminary data.</text>
</comment>
<evidence type="ECO:0000313" key="5">
    <source>
        <dbReference type="EMBL" id="MCW6509966.1"/>
    </source>
</evidence>
<reference evidence="5" key="1">
    <citation type="submission" date="2022-05" db="EMBL/GenBank/DDBJ databases">
        <authorList>
            <person name="Pankratov T."/>
        </authorList>
    </citation>
    <scope>NUCLEOTIDE SEQUENCE</scope>
    <source>
        <strain evidence="5">BP6-180914</strain>
    </source>
</reference>
<dbReference type="GO" id="GO:0016491">
    <property type="term" value="F:oxidoreductase activity"/>
    <property type="evidence" value="ECO:0007669"/>
    <property type="project" value="InterPro"/>
</dbReference>
<dbReference type="PANTHER" id="PTHR10668:SF105">
    <property type="entry name" value="DEHYDROGENASE-RELATED"/>
    <property type="match status" value="1"/>
</dbReference>